<dbReference type="PANTHER" id="PTHR45824:SF29">
    <property type="entry name" value="GH16843P"/>
    <property type="match status" value="1"/>
</dbReference>
<accession>A0A7S4EV29</accession>
<dbReference type="Pfam" id="PF00650">
    <property type="entry name" value="CRAL_TRIO"/>
    <property type="match status" value="1"/>
</dbReference>
<dbReference type="InterPro" id="IPR001251">
    <property type="entry name" value="CRAL-TRIO_dom"/>
</dbReference>
<dbReference type="PANTHER" id="PTHR45824">
    <property type="entry name" value="GH16843P"/>
    <property type="match status" value="1"/>
</dbReference>
<dbReference type="GO" id="GO:0008526">
    <property type="term" value="F:phosphatidylinositol transfer activity"/>
    <property type="evidence" value="ECO:0007669"/>
    <property type="project" value="TreeGrafter"/>
</dbReference>
<dbReference type="SUPFAM" id="SSF52087">
    <property type="entry name" value="CRAL/TRIO domain"/>
    <property type="match status" value="1"/>
</dbReference>
<name>A0A7S4EV29_CHRCT</name>
<gene>
    <name evidence="2" type="ORF">PCAR00345_LOCUS6322</name>
</gene>
<dbReference type="PROSITE" id="PS50191">
    <property type="entry name" value="CRAL_TRIO"/>
    <property type="match status" value="1"/>
</dbReference>
<dbReference type="EMBL" id="HBIZ01010682">
    <property type="protein sequence ID" value="CAE0753735.1"/>
    <property type="molecule type" value="Transcribed_RNA"/>
</dbReference>
<feature type="domain" description="CRAL-TRIO" evidence="1">
    <location>
        <begin position="139"/>
        <end position="283"/>
    </location>
</feature>
<dbReference type="CDD" id="cd00170">
    <property type="entry name" value="SEC14"/>
    <property type="match status" value="1"/>
</dbReference>
<evidence type="ECO:0000313" key="2">
    <source>
        <dbReference type="EMBL" id="CAE0753735.1"/>
    </source>
</evidence>
<evidence type="ECO:0000259" key="1">
    <source>
        <dbReference type="PROSITE" id="PS50191"/>
    </source>
</evidence>
<dbReference type="InterPro" id="IPR052578">
    <property type="entry name" value="PI_Transfer_CRAL-TRIO"/>
</dbReference>
<organism evidence="2">
    <name type="scientific">Chrysotila carterae</name>
    <name type="common">Marine alga</name>
    <name type="synonym">Syracosphaera carterae</name>
    <dbReference type="NCBI Taxonomy" id="13221"/>
    <lineage>
        <taxon>Eukaryota</taxon>
        <taxon>Haptista</taxon>
        <taxon>Haptophyta</taxon>
        <taxon>Prymnesiophyceae</taxon>
        <taxon>Isochrysidales</taxon>
        <taxon>Isochrysidaceae</taxon>
        <taxon>Chrysotila</taxon>
    </lineage>
</organism>
<reference evidence="2" key="1">
    <citation type="submission" date="2021-01" db="EMBL/GenBank/DDBJ databases">
        <authorList>
            <person name="Corre E."/>
            <person name="Pelletier E."/>
            <person name="Niang G."/>
            <person name="Scheremetjew M."/>
            <person name="Finn R."/>
            <person name="Kale V."/>
            <person name="Holt S."/>
            <person name="Cochrane G."/>
            <person name="Meng A."/>
            <person name="Brown T."/>
            <person name="Cohen L."/>
        </authorList>
    </citation>
    <scope>NUCLEOTIDE SEQUENCE</scope>
    <source>
        <strain evidence="2">CCMP645</strain>
    </source>
</reference>
<dbReference type="Gene3D" id="3.40.525.10">
    <property type="entry name" value="CRAL-TRIO lipid binding domain"/>
    <property type="match status" value="1"/>
</dbReference>
<proteinExistence type="predicted"/>
<protein>
    <recommendedName>
        <fullName evidence="1">CRAL-TRIO domain-containing protein</fullName>
    </recommendedName>
</protein>
<dbReference type="InterPro" id="IPR036865">
    <property type="entry name" value="CRAL-TRIO_dom_sf"/>
</dbReference>
<dbReference type="AlphaFoldDB" id="A0A7S4EV29"/>
<sequence length="283" mass="33398">MQVAVYVRLVGNRTFVSGCVRQVVHWDVERAAKLLKADLEWRAKTRPWALRPSHMPSACRQQAWQVLMGPTRSRALLKWKQHPRHASGQHTLQPEAVNSSRPTTWLRRKMSLATRLKRRELHPPYHCPPLMQWRYTRHGLPITVLEVRHWYPERYKGGKREEALHVAYHMEHYIRRMPFRRGRRVERCCIIISLKGFRASTVPHVVHCVNILRKHYPGRLGIACLIDVPNYFYPFWRVISPYLDEEIMSKVHFLPSSVKGTEAAIEWCNKQKLPPFRDASLLV</sequence>